<keyword evidence="3" id="KW-1185">Reference proteome</keyword>
<dbReference type="Pfam" id="PF07963">
    <property type="entry name" value="N_methyl"/>
    <property type="match status" value="1"/>
</dbReference>
<dbReference type="AlphaFoldDB" id="C0QLU4"/>
<dbReference type="HOGENOM" id="CLU_1861938_0_0_7"/>
<evidence type="ECO:0000313" key="2">
    <source>
        <dbReference type="EMBL" id="ACN14250.1"/>
    </source>
</evidence>
<dbReference type="eggNOG" id="COG4967">
    <property type="taxonomic scope" value="Bacteria"/>
</dbReference>
<dbReference type="KEGG" id="dat:HRM2_11380"/>
<reference evidence="2 3" key="1">
    <citation type="journal article" date="2009" name="Environ. Microbiol.">
        <title>Genome sequence of Desulfobacterium autotrophicum HRM2, a marine sulfate reducer oxidizing organic carbon completely to carbon dioxide.</title>
        <authorList>
            <person name="Strittmatter A.W."/>
            <person name="Liesegang H."/>
            <person name="Rabus R."/>
            <person name="Decker I."/>
            <person name="Amann J."/>
            <person name="Andres S."/>
            <person name="Henne A."/>
            <person name="Fricke W.F."/>
            <person name="Martinez-Arias R."/>
            <person name="Bartels D."/>
            <person name="Goesmann A."/>
            <person name="Krause L."/>
            <person name="Puehler A."/>
            <person name="Klenk H.P."/>
            <person name="Richter M."/>
            <person name="Schuler M."/>
            <person name="Gloeckner F.O."/>
            <person name="Meyerdierks A."/>
            <person name="Gottschalk G."/>
            <person name="Amann R."/>
        </authorList>
    </citation>
    <scope>NUCLEOTIDE SEQUENCE [LARGE SCALE GENOMIC DNA]</scope>
    <source>
        <strain evidence="3">ATCC 43914 / DSM 3382 / HRM2</strain>
    </source>
</reference>
<keyword evidence="1" id="KW-0472">Membrane</keyword>
<keyword evidence="1" id="KW-1133">Transmembrane helix</keyword>
<evidence type="ECO:0000256" key="1">
    <source>
        <dbReference type="SAM" id="Phobius"/>
    </source>
</evidence>
<dbReference type="Proteomes" id="UP000000442">
    <property type="component" value="Chromosome"/>
</dbReference>
<dbReference type="InterPro" id="IPR012902">
    <property type="entry name" value="N_methyl_site"/>
</dbReference>
<sequence>MTNASNMEKGNTVKGFTLLEILVSLSIISIVFVSLFKMQSSNILLAEHGRFNSTALLLARQAITICERSLEEDSTLEGDFGDNFPGYQWRGEVSEYQTFDSSLISETSAKQLKKITIEILHGKDDFTLTTWRYLGPQ</sequence>
<organism evidence="2 3">
    <name type="scientific">Desulforapulum autotrophicum (strain ATCC 43914 / DSM 3382 / VKM B-1955 / HRM2)</name>
    <name type="common">Desulfobacterium autotrophicum</name>
    <dbReference type="NCBI Taxonomy" id="177437"/>
    <lineage>
        <taxon>Bacteria</taxon>
        <taxon>Pseudomonadati</taxon>
        <taxon>Thermodesulfobacteriota</taxon>
        <taxon>Desulfobacteria</taxon>
        <taxon>Desulfobacterales</taxon>
        <taxon>Desulfobacteraceae</taxon>
        <taxon>Desulforapulum</taxon>
    </lineage>
</organism>
<dbReference type="NCBIfam" id="TIGR02532">
    <property type="entry name" value="IV_pilin_GFxxxE"/>
    <property type="match status" value="1"/>
</dbReference>
<dbReference type="EMBL" id="CP001087">
    <property type="protein sequence ID" value="ACN14250.1"/>
    <property type="molecule type" value="Genomic_DNA"/>
</dbReference>
<dbReference type="STRING" id="177437.HRM2_11380"/>
<dbReference type="PROSITE" id="PS00409">
    <property type="entry name" value="PROKAR_NTER_METHYL"/>
    <property type="match status" value="1"/>
</dbReference>
<evidence type="ECO:0000313" key="3">
    <source>
        <dbReference type="Proteomes" id="UP000000442"/>
    </source>
</evidence>
<feature type="transmembrane region" description="Helical" evidence="1">
    <location>
        <begin position="15"/>
        <end position="36"/>
    </location>
</feature>
<protein>
    <submittedName>
        <fullName evidence="2">General secretion pathway protein</fullName>
    </submittedName>
</protein>
<gene>
    <name evidence="2" type="ordered locus">HRM2_11380</name>
</gene>
<proteinExistence type="predicted"/>
<keyword evidence="1" id="KW-0812">Transmembrane</keyword>
<name>C0QLU4_DESAH</name>
<accession>C0QLU4</accession>